<evidence type="ECO:0000313" key="3">
    <source>
        <dbReference type="Proteomes" id="UP000051645"/>
    </source>
</evidence>
<reference evidence="3 4" key="1">
    <citation type="journal article" date="2015" name="Genome Announc.">
        <title>Expanding the biotechnology potential of lactobacilli through comparative genomics of 213 strains and associated genera.</title>
        <authorList>
            <person name="Sun Z."/>
            <person name="Harris H.M."/>
            <person name="McCann A."/>
            <person name="Guo C."/>
            <person name="Argimon S."/>
            <person name="Zhang W."/>
            <person name="Yang X."/>
            <person name="Jeffery I.B."/>
            <person name="Cooney J.C."/>
            <person name="Kagawa T.F."/>
            <person name="Liu W."/>
            <person name="Song Y."/>
            <person name="Salvetti E."/>
            <person name="Wrobel A."/>
            <person name="Rasinkangas P."/>
            <person name="Parkhill J."/>
            <person name="Rea M.C."/>
            <person name="O'Sullivan O."/>
            <person name="Ritari J."/>
            <person name="Douillard F.P."/>
            <person name="Paul Ross R."/>
            <person name="Yang R."/>
            <person name="Briner A.E."/>
            <person name="Felis G.E."/>
            <person name="de Vos W.M."/>
            <person name="Barrangou R."/>
            <person name="Klaenhammer T.R."/>
            <person name="Caufield P.W."/>
            <person name="Cui Y."/>
            <person name="Zhang H."/>
            <person name="O'Toole P.W."/>
        </authorList>
    </citation>
    <scope>NUCLEOTIDE SEQUENCE [LARGE SCALE GENOMIC DNA]</scope>
    <source>
        <strain evidence="1 4">ATCC BAA-66</strain>
        <strain evidence="2 3">DSM 13344</strain>
    </source>
</reference>
<accession>A0A0R2FXH3</accession>
<evidence type="ECO:0000313" key="1">
    <source>
        <dbReference type="EMBL" id="KRN28726.1"/>
    </source>
</evidence>
<keyword evidence="3" id="KW-1185">Reference proteome</keyword>
<evidence type="ECO:0000313" key="4">
    <source>
        <dbReference type="Proteomes" id="UP000051751"/>
    </source>
</evidence>
<sequence>MDPAGLKLITELAYLLDNHEITYQEMKHQFSALEKQQVRKQPQNVQSVAISYLRTIVQALGRMNRTFNKMPTIDILVAMRVIDGISAVGIDPSRLSPEAQAVLACDTRSETDFATQQQLAMKQSYTLYTNRDLWVLTNNLQTKADEAKRYQNLRTYLLSNPTISKLQLAAQQAKDSRCLQYLQNDSQTTSYWTKPLTKWDNGEFDFPLVPDDAIEVSADASGLTSMCRYPGLKKYFHDQGFATEWLPNEFILNPVQYINLYLGILGEAAGKFIVEDIWHVHLQRLNKRAINELFDYQVGDHVAIDFKNWNGVHRPSAQAEHQHIYQKLNELSETTGTPWRVLIINICATQADLQPQMTADQRIYEIPALIDQQGKLVLAAHDQKEIGRYLHG</sequence>
<dbReference type="EMBL" id="JQAZ01000002">
    <property type="protein sequence ID" value="KRN32864.1"/>
    <property type="molecule type" value="Genomic_DNA"/>
</dbReference>
<dbReference type="EMBL" id="JQAT01000002">
    <property type="protein sequence ID" value="KRN28726.1"/>
    <property type="molecule type" value="Genomic_DNA"/>
</dbReference>
<gene>
    <name evidence="1" type="ORF">IV38_GL000930</name>
    <name evidence="2" type="ORF">IV40_GL000923</name>
</gene>
<dbReference type="PATRIC" id="fig|81857.3.peg.934"/>
<protein>
    <submittedName>
        <fullName evidence="2">Uncharacterized protein</fullName>
    </submittedName>
</protein>
<evidence type="ECO:0000313" key="2">
    <source>
        <dbReference type="EMBL" id="KRN32864.1"/>
    </source>
</evidence>
<comment type="caution">
    <text evidence="2">The sequence shown here is derived from an EMBL/GenBank/DDBJ whole genome shotgun (WGS) entry which is preliminary data.</text>
</comment>
<proteinExistence type="predicted"/>
<dbReference type="AlphaFoldDB" id="A0A0R2FXH3"/>
<dbReference type="Proteomes" id="UP000051645">
    <property type="component" value="Unassembled WGS sequence"/>
</dbReference>
<name>A0A0R2FXH3_9LACO</name>
<dbReference type="STRING" id="81857.IV38_GL000930"/>
<dbReference type="Proteomes" id="UP000051751">
    <property type="component" value="Unassembled WGS sequence"/>
</dbReference>
<organism evidence="2 3">
    <name type="scientific">Lactobacillus selangorensis</name>
    <dbReference type="NCBI Taxonomy" id="81857"/>
    <lineage>
        <taxon>Bacteria</taxon>
        <taxon>Bacillati</taxon>
        <taxon>Bacillota</taxon>
        <taxon>Bacilli</taxon>
        <taxon>Lactobacillales</taxon>
        <taxon>Lactobacillaceae</taxon>
        <taxon>Lactobacillus</taxon>
    </lineage>
</organism>